<dbReference type="PANTHER" id="PTHR10127:SF780">
    <property type="entry name" value="METALLOENDOPEPTIDASE"/>
    <property type="match status" value="1"/>
</dbReference>
<keyword evidence="3" id="KW-0732">Signal</keyword>
<dbReference type="InterPro" id="IPR034035">
    <property type="entry name" value="Astacin-like_dom"/>
</dbReference>
<feature type="active site" evidence="10">
    <location>
        <position position="216"/>
    </location>
</feature>
<dbReference type="CDD" id="cd04280">
    <property type="entry name" value="ZnMc_astacin_like"/>
    <property type="match status" value="1"/>
</dbReference>
<feature type="binding site" evidence="10">
    <location>
        <position position="225"/>
    </location>
    <ligand>
        <name>Zn(2+)</name>
        <dbReference type="ChEBI" id="CHEBI:29105"/>
        <note>catalytic</note>
    </ligand>
</feature>
<dbReference type="GO" id="GO:0006508">
    <property type="term" value="P:proteolysis"/>
    <property type="evidence" value="ECO:0007669"/>
    <property type="project" value="UniProtKB-KW"/>
</dbReference>
<evidence type="ECO:0000256" key="6">
    <source>
        <dbReference type="ARBA" id="ARBA00023049"/>
    </source>
</evidence>
<dbReference type="GO" id="GO:0004222">
    <property type="term" value="F:metalloendopeptidase activity"/>
    <property type="evidence" value="ECO:0007669"/>
    <property type="project" value="UniProtKB-UniRule"/>
</dbReference>
<dbReference type="PRINTS" id="PR00480">
    <property type="entry name" value="ASTACIN"/>
</dbReference>
<feature type="active site" evidence="10">
    <location>
        <position position="347"/>
    </location>
</feature>
<dbReference type="OrthoDB" id="291007at2759"/>
<feature type="binding site" evidence="10">
    <location>
        <position position="350"/>
    </location>
    <ligand>
        <name>Zn(2+)</name>
        <dbReference type="ChEBI" id="CHEBI:29105"/>
        <note>catalytic</note>
    </ligand>
</feature>
<feature type="domain" description="Peptidase M12A" evidence="12">
    <location>
        <begin position="125"/>
        <end position="320"/>
    </location>
</feature>
<feature type="binding site" evidence="10">
    <location>
        <position position="346"/>
    </location>
    <ligand>
        <name>Zn(2+)</name>
        <dbReference type="ChEBI" id="CHEBI:29105"/>
        <note>catalytic</note>
    </ligand>
</feature>
<evidence type="ECO:0000256" key="2">
    <source>
        <dbReference type="ARBA" id="ARBA00022723"/>
    </source>
</evidence>
<feature type="binding site" evidence="10">
    <location>
        <position position="356"/>
    </location>
    <ligand>
        <name>Zn(2+)</name>
        <dbReference type="ChEBI" id="CHEBI:29105"/>
        <note>catalytic</note>
    </ligand>
</feature>
<dbReference type="Gene3D" id="3.40.390.10">
    <property type="entry name" value="Collagenase (Catalytic Domain)"/>
    <property type="match status" value="2"/>
</dbReference>
<dbReference type="Proteomes" id="UP000694843">
    <property type="component" value="Unplaced"/>
</dbReference>
<keyword evidence="13" id="KW-1185">Reference proteome</keyword>
<dbReference type="InterPro" id="IPR006026">
    <property type="entry name" value="Peptidase_Metallo"/>
</dbReference>
<keyword evidence="7" id="KW-0865">Zymogen</keyword>
<evidence type="ECO:0000256" key="9">
    <source>
        <dbReference type="ARBA" id="ARBA00023180"/>
    </source>
</evidence>
<evidence type="ECO:0000256" key="1">
    <source>
        <dbReference type="ARBA" id="ARBA00022670"/>
    </source>
</evidence>
<evidence type="ECO:0000313" key="13">
    <source>
        <dbReference type="Proteomes" id="UP000694843"/>
    </source>
</evidence>
<dbReference type="GO" id="GO:0008270">
    <property type="term" value="F:zinc ion binding"/>
    <property type="evidence" value="ECO:0007669"/>
    <property type="project" value="UniProtKB-UniRule"/>
</dbReference>
<feature type="binding site" evidence="10">
    <location>
        <position position="219"/>
    </location>
    <ligand>
        <name>Zn(2+)</name>
        <dbReference type="ChEBI" id="CHEBI:29105"/>
        <note>catalytic</note>
    </ligand>
</feature>
<keyword evidence="4 10" id="KW-0378">Hydrolase</keyword>
<dbReference type="EC" id="3.4.24.-" evidence="11"/>
<dbReference type="SMART" id="SM00235">
    <property type="entry name" value="ZnMc"/>
    <property type="match status" value="2"/>
</dbReference>
<accession>A0A8B7NDF2</accession>
<feature type="domain" description="Peptidase M12A" evidence="12">
    <location>
        <begin position="316"/>
        <end position="378"/>
    </location>
</feature>
<keyword evidence="1 10" id="KW-0645">Protease</keyword>
<dbReference type="Pfam" id="PF01400">
    <property type="entry name" value="Astacin"/>
    <property type="match status" value="2"/>
</dbReference>
<keyword evidence="9" id="KW-0325">Glycoprotein</keyword>
<dbReference type="AlphaFoldDB" id="A0A8B7NDF2"/>
<dbReference type="PROSITE" id="PS51864">
    <property type="entry name" value="ASTACIN"/>
    <property type="match status" value="2"/>
</dbReference>
<keyword evidence="8" id="KW-1015">Disulfide bond</keyword>
<evidence type="ECO:0000256" key="5">
    <source>
        <dbReference type="ARBA" id="ARBA00022833"/>
    </source>
</evidence>
<dbReference type="GeneID" id="108668879"/>
<evidence type="ECO:0000256" key="8">
    <source>
        <dbReference type="ARBA" id="ARBA00023157"/>
    </source>
</evidence>
<keyword evidence="2 10" id="KW-0479">Metal-binding</keyword>
<dbReference type="InterPro" id="IPR001506">
    <property type="entry name" value="Peptidase_M12A"/>
</dbReference>
<comment type="caution">
    <text evidence="10">Lacks conserved residue(s) required for the propagation of feature annotation.</text>
</comment>
<dbReference type="InterPro" id="IPR024079">
    <property type="entry name" value="MetalloPept_cat_dom_sf"/>
</dbReference>
<dbReference type="PANTHER" id="PTHR10127">
    <property type="entry name" value="DISCOIDIN, CUB, EGF, LAMININ , AND ZINC METALLOPROTEASE DOMAIN CONTAINING"/>
    <property type="match status" value="1"/>
</dbReference>
<keyword evidence="6 10" id="KW-0482">Metalloprotease</keyword>
<dbReference type="FunFam" id="3.40.390.10:FF:000015">
    <property type="entry name" value="Meprin A subunit"/>
    <property type="match status" value="1"/>
</dbReference>
<evidence type="ECO:0000256" key="11">
    <source>
        <dbReference type="RuleBase" id="RU361183"/>
    </source>
</evidence>
<dbReference type="SUPFAM" id="SSF55486">
    <property type="entry name" value="Metalloproteases ('zincins'), catalytic domain"/>
    <property type="match status" value="2"/>
</dbReference>
<feature type="binding site" evidence="10">
    <location>
        <position position="215"/>
    </location>
    <ligand>
        <name>Zn(2+)</name>
        <dbReference type="ChEBI" id="CHEBI:29105"/>
        <note>catalytic</note>
    </ligand>
</feature>
<sequence length="481" mass="53905">MVVSSVAMSSTLTQMVAAVWVATVVMGIGVGGVEGALVNPSFIPLSNIVDNLPVGKPPGLEDDRPGPALSPDEFAAEIPTGDFVDDGGAGDPLEDPSVFQGDIWFKDEEERRLMTQEYTTGSPRNAVLQPDRLWPHKEIPYVLSSTYNTQQRILISAAIKEIESKSCVRFVPRKTQKDYIHLYKGEGCSSQIGRIHKDQAVSLADACLKFGVIVHELMHAVGFWHEQSRFDRDDYIVINWHNIRSGMEHNFRKYQWDFISNLSMPYDLDSIMHYGHFSFSTDHKRGLKTIEPLDGKSLIGQRRGLSKVMGTWRLEGEGCSSQIGRIHKDQAVSLADACLKFGVVVHELMHAVGFWHEQSRFDRDDYIVINWHNIRSGMDQYIFLTLSLTKTFAEIMCELAHLVLLVTVLALPSSTVGLLPGERSSDPLNDIAAISHTDTNLMHLPIGNSPQISTISSRKFVAHMAWSRRAVVLWDTRHRGR</sequence>
<name>A0A8B7NDF2_HYAAZ</name>
<evidence type="ECO:0000256" key="3">
    <source>
        <dbReference type="ARBA" id="ARBA00022729"/>
    </source>
</evidence>
<proteinExistence type="predicted"/>
<keyword evidence="5 10" id="KW-0862">Zinc</keyword>
<organism evidence="13 14">
    <name type="scientific">Hyalella azteca</name>
    <name type="common">Amphipod</name>
    <dbReference type="NCBI Taxonomy" id="294128"/>
    <lineage>
        <taxon>Eukaryota</taxon>
        <taxon>Metazoa</taxon>
        <taxon>Ecdysozoa</taxon>
        <taxon>Arthropoda</taxon>
        <taxon>Crustacea</taxon>
        <taxon>Multicrustacea</taxon>
        <taxon>Malacostraca</taxon>
        <taxon>Eumalacostraca</taxon>
        <taxon>Peracarida</taxon>
        <taxon>Amphipoda</taxon>
        <taxon>Senticaudata</taxon>
        <taxon>Talitrida</taxon>
        <taxon>Talitroidea</taxon>
        <taxon>Hyalellidae</taxon>
        <taxon>Hyalella</taxon>
    </lineage>
</organism>
<evidence type="ECO:0000256" key="7">
    <source>
        <dbReference type="ARBA" id="ARBA00023145"/>
    </source>
</evidence>
<reference evidence="14" key="1">
    <citation type="submission" date="2025-08" db="UniProtKB">
        <authorList>
            <consortium name="RefSeq"/>
        </authorList>
    </citation>
    <scope>IDENTIFICATION</scope>
    <source>
        <tissue evidence="14">Whole organism</tissue>
    </source>
</reference>
<protein>
    <recommendedName>
        <fullName evidence="11">Metalloendopeptidase</fullName>
        <ecNumber evidence="11">3.4.24.-</ecNumber>
    </recommendedName>
</protein>
<dbReference type="RefSeq" id="XP_018011627.1">
    <property type="nucleotide sequence ID" value="XM_018156138.1"/>
</dbReference>
<evidence type="ECO:0000259" key="12">
    <source>
        <dbReference type="PROSITE" id="PS51864"/>
    </source>
</evidence>
<gene>
    <name evidence="14" type="primary">LOC108668879</name>
</gene>
<dbReference type="KEGG" id="hazt:108668879"/>
<comment type="cofactor">
    <cofactor evidence="10 11">
        <name>Zn(2+)</name>
        <dbReference type="ChEBI" id="CHEBI:29105"/>
    </cofactor>
    <text evidence="10 11">Binds 1 zinc ion per subunit.</text>
</comment>
<evidence type="ECO:0000256" key="4">
    <source>
        <dbReference type="ARBA" id="ARBA00022801"/>
    </source>
</evidence>
<evidence type="ECO:0000313" key="14">
    <source>
        <dbReference type="RefSeq" id="XP_018011627.1"/>
    </source>
</evidence>
<evidence type="ECO:0000256" key="10">
    <source>
        <dbReference type="PROSITE-ProRule" id="PRU01211"/>
    </source>
</evidence>